<dbReference type="Gene3D" id="1.25.10.10">
    <property type="entry name" value="Leucine-rich Repeat Variant"/>
    <property type="match status" value="1"/>
</dbReference>
<reference evidence="1 2" key="1">
    <citation type="submission" date="2017-06" db="EMBL/GenBank/DDBJ databases">
        <authorList>
            <person name="Varghese N."/>
            <person name="Submissions S."/>
        </authorList>
    </citation>
    <scope>NUCLEOTIDE SEQUENCE [LARGE SCALE GENOMIC DNA]</scope>
    <source>
        <strain evidence="1 2">DSM 26989</strain>
    </source>
</reference>
<protein>
    <submittedName>
        <fullName evidence="1">HEAT repeat-containing protein</fullName>
    </submittedName>
</protein>
<evidence type="ECO:0000313" key="1">
    <source>
        <dbReference type="EMBL" id="SNS19684.1"/>
    </source>
</evidence>
<proteinExistence type="predicted"/>
<dbReference type="Proteomes" id="UP000198427">
    <property type="component" value="Unassembled WGS sequence"/>
</dbReference>
<comment type="caution">
    <text evidence="1">The sequence shown here is derived from an EMBL/GenBank/DDBJ whole genome shotgun (WGS) entry which is preliminary data.</text>
</comment>
<sequence length="231" mass="26819">MIMNYKEISSDYEKASKTDSFKVHNDFLNILLQDHSESGMELHYAYFNESDNSDLKRILGKGFLKRGKNGVSFLLRKLSNEPDNLIKSNIIHLIGLSHDKKYLSNIIPFLKNEDYEVRYKAIIVCGWLGDTDTIDILKEHYPFEKVSLLRGFTVSAMRQIFFRHKETKDKIVEFIYTKLPEETDYKALAIMIVVLQDLTRTKYGLKEDSYSGEVSGDITKAKCKILKRIDL</sequence>
<gene>
    <name evidence="1" type="ORF">SAMN06265364_1692</name>
</gene>
<dbReference type="Pfam" id="PF13646">
    <property type="entry name" value="HEAT_2"/>
    <property type="match status" value="1"/>
</dbReference>
<name>A0AA94LMF6_9BACT</name>
<accession>A0AA94LMF6</accession>
<evidence type="ECO:0000313" key="2">
    <source>
        <dbReference type="Proteomes" id="UP000198427"/>
    </source>
</evidence>
<dbReference type="SUPFAM" id="SSF48371">
    <property type="entry name" value="ARM repeat"/>
    <property type="match status" value="1"/>
</dbReference>
<dbReference type="EMBL" id="FZNZ01000069">
    <property type="protein sequence ID" value="SNS19684.1"/>
    <property type="molecule type" value="Genomic_DNA"/>
</dbReference>
<dbReference type="AlphaFoldDB" id="A0AA94LMF6"/>
<keyword evidence="2" id="KW-1185">Reference proteome</keyword>
<dbReference type="InterPro" id="IPR011989">
    <property type="entry name" value="ARM-like"/>
</dbReference>
<dbReference type="InterPro" id="IPR016024">
    <property type="entry name" value="ARM-type_fold"/>
</dbReference>
<organism evidence="1 2">
    <name type="scientific">Prevotella jejuni</name>
    <dbReference type="NCBI Taxonomy" id="1177574"/>
    <lineage>
        <taxon>Bacteria</taxon>
        <taxon>Pseudomonadati</taxon>
        <taxon>Bacteroidota</taxon>
        <taxon>Bacteroidia</taxon>
        <taxon>Bacteroidales</taxon>
        <taxon>Prevotellaceae</taxon>
        <taxon>Prevotella</taxon>
    </lineage>
</organism>